<dbReference type="RefSeq" id="WP_281845772.1">
    <property type="nucleotide sequence ID" value="NZ_BSCH01000023.1"/>
</dbReference>
<evidence type="ECO:0000313" key="5">
    <source>
        <dbReference type="Proteomes" id="UP001145094"/>
    </source>
</evidence>
<dbReference type="PANTHER" id="PTHR43800">
    <property type="entry name" value="PEPTIDYL-LYSINE N-ACETYLTRANSFERASE YJAB"/>
    <property type="match status" value="1"/>
</dbReference>
<accession>A0A9W6CCL0</accession>
<protein>
    <submittedName>
        <fullName evidence="4">Ribosomal-protein-alanine acetyltransferase</fullName>
    </submittedName>
</protein>
<name>A0A9W6CCL0_9FIRM</name>
<dbReference type="SUPFAM" id="SSF55729">
    <property type="entry name" value="Acyl-CoA N-acyltransferases (Nat)"/>
    <property type="match status" value="1"/>
</dbReference>
<evidence type="ECO:0000256" key="2">
    <source>
        <dbReference type="ARBA" id="ARBA00023315"/>
    </source>
</evidence>
<evidence type="ECO:0000313" key="4">
    <source>
        <dbReference type="EMBL" id="GLG91653.1"/>
    </source>
</evidence>
<dbReference type="AlphaFoldDB" id="A0A9W6CCL0"/>
<dbReference type="InterPro" id="IPR006464">
    <property type="entry name" value="AcTrfase_RimI/Ard1"/>
</dbReference>
<evidence type="ECO:0000259" key="3">
    <source>
        <dbReference type="PROSITE" id="PS51186"/>
    </source>
</evidence>
<keyword evidence="1" id="KW-0808">Transferase</keyword>
<comment type="caution">
    <text evidence="4">The sequence shown here is derived from an EMBL/GenBank/DDBJ whole genome shotgun (WGS) entry which is preliminary data.</text>
</comment>
<reference evidence="4" key="3">
    <citation type="journal article" date="2023" name="Int. J. Syst. Evol. Microbiol.">
        <title>Sellimonas catena sp. nov., isolated from human faeces.</title>
        <authorList>
            <person name="Hisatomi A."/>
            <person name="Ohkuma M."/>
            <person name="Sakamoto M."/>
        </authorList>
    </citation>
    <scope>NUCLEOTIDE SEQUENCE</scope>
    <source>
        <strain evidence="4">18CBH55</strain>
    </source>
</reference>
<keyword evidence="2" id="KW-0012">Acyltransferase</keyword>
<reference evidence="4" key="1">
    <citation type="submission" date="2022-11" db="EMBL/GenBank/DDBJ databases">
        <title>Draft genome sequence of Sellimonas catena strain 18CBH55.</title>
        <authorList>
            <person name="Hisatomi A."/>
            <person name="Ohkuma M."/>
            <person name="Sakamoto M."/>
        </authorList>
    </citation>
    <scope>NUCLEOTIDE SEQUENCE</scope>
    <source>
        <strain evidence="4">18CBH55</strain>
    </source>
</reference>
<gene>
    <name evidence="4" type="primary">rimI</name>
    <name evidence="4" type="ORF">Selli2_30800</name>
</gene>
<dbReference type="GO" id="GO:0008080">
    <property type="term" value="F:N-acetyltransferase activity"/>
    <property type="evidence" value="ECO:0007669"/>
    <property type="project" value="InterPro"/>
</dbReference>
<dbReference type="InterPro" id="IPR000182">
    <property type="entry name" value="GNAT_dom"/>
</dbReference>
<dbReference type="Gene3D" id="3.40.630.30">
    <property type="match status" value="1"/>
</dbReference>
<feature type="domain" description="N-acetyltransferase" evidence="3">
    <location>
        <begin position="1"/>
        <end position="145"/>
    </location>
</feature>
<dbReference type="CDD" id="cd04301">
    <property type="entry name" value="NAT_SF"/>
    <property type="match status" value="1"/>
</dbReference>
<sequence length="157" mass="17681">MIARKANEEDAARIAEIERAVFSDTWSEDAVRETMCQKTAEIYVAEDRKTIVGYIVIYTVLDESEVVRIAVDAGFRERGTGGFLLDTVISEGALKGTAVWHLEVRKSNMAARALYQKKGFRDVGIRKGFYDNPKEDAVLMTRSLETVSGVQEERDRL</sequence>
<evidence type="ECO:0000256" key="1">
    <source>
        <dbReference type="ARBA" id="ARBA00022679"/>
    </source>
</evidence>
<dbReference type="PANTHER" id="PTHR43800:SF1">
    <property type="entry name" value="PEPTIDYL-LYSINE N-ACETYLTRANSFERASE YJAB"/>
    <property type="match status" value="1"/>
</dbReference>
<proteinExistence type="predicted"/>
<dbReference type="PROSITE" id="PS51186">
    <property type="entry name" value="GNAT"/>
    <property type="match status" value="1"/>
</dbReference>
<dbReference type="InterPro" id="IPR016181">
    <property type="entry name" value="Acyl_CoA_acyltransferase"/>
</dbReference>
<dbReference type="EMBL" id="BSCH01000023">
    <property type="protein sequence ID" value="GLG91653.1"/>
    <property type="molecule type" value="Genomic_DNA"/>
</dbReference>
<dbReference type="Pfam" id="PF00583">
    <property type="entry name" value="Acetyltransf_1"/>
    <property type="match status" value="1"/>
</dbReference>
<dbReference type="Proteomes" id="UP001145094">
    <property type="component" value="Unassembled WGS sequence"/>
</dbReference>
<organism evidence="4 5">
    <name type="scientific">Sellimonas catena</name>
    <dbReference type="NCBI Taxonomy" id="2994035"/>
    <lineage>
        <taxon>Bacteria</taxon>
        <taxon>Bacillati</taxon>
        <taxon>Bacillota</taxon>
        <taxon>Clostridia</taxon>
        <taxon>Lachnospirales</taxon>
        <taxon>Lachnospiraceae</taxon>
        <taxon>Sellimonas</taxon>
    </lineage>
</organism>
<reference evidence="4" key="2">
    <citation type="submission" date="2022-11" db="EMBL/GenBank/DDBJ databases">
        <title>Draft genome sequence of Sellimonas catena strain 18CBH55.</title>
        <authorList>
            <person name="Atsushi H."/>
            <person name="Moriya O."/>
            <person name="Mitsuo S."/>
        </authorList>
    </citation>
    <scope>NUCLEOTIDE SEQUENCE</scope>
    <source>
        <strain evidence="4">18CBH55</strain>
    </source>
</reference>
<dbReference type="NCBIfam" id="TIGR01575">
    <property type="entry name" value="rimI"/>
    <property type="match status" value="1"/>
</dbReference>